<dbReference type="Proteomes" id="UP000488956">
    <property type="component" value="Unassembled WGS sequence"/>
</dbReference>
<protein>
    <submittedName>
        <fullName evidence="4">Uncharacterized protein</fullName>
    </submittedName>
</protein>
<evidence type="ECO:0000313" key="16">
    <source>
        <dbReference type="Proteomes" id="UP000441208"/>
    </source>
</evidence>
<dbReference type="AlphaFoldDB" id="A0A6A3RI14"/>
<keyword evidence="12" id="KW-1185">Reference proteome</keyword>
<evidence type="ECO:0000313" key="10">
    <source>
        <dbReference type="EMBL" id="KAE9295676.1"/>
    </source>
</evidence>
<comment type="caution">
    <text evidence="4">The sequence shown here is derived from an EMBL/GenBank/DDBJ whole genome shotgun (WGS) entry which is preliminary data.</text>
</comment>
<dbReference type="Proteomes" id="UP000429523">
    <property type="component" value="Unassembled WGS sequence"/>
</dbReference>
<reference evidence="11 12" key="1">
    <citation type="submission" date="2018-08" db="EMBL/GenBank/DDBJ databases">
        <title>Genomic investigation of the strawberry pathogen Phytophthora fragariae indicates pathogenicity is determined by transcriptional variation in three key races.</title>
        <authorList>
            <person name="Adams T.M."/>
            <person name="Armitage A.D."/>
            <person name="Sobczyk M.K."/>
            <person name="Bates H.J."/>
            <person name="Dunwell J.M."/>
            <person name="Nellist C.F."/>
            <person name="Harrison R.J."/>
        </authorList>
    </citation>
    <scope>NUCLEOTIDE SEQUENCE [LARGE SCALE GENOMIC DNA]</scope>
    <source>
        <strain evidence="10 13">A4</strain>
        <strain evidence="9 14">BC-1</strain>
        <strain evidence="8 18">BC-23</strain>
        <strain evidence="7 12">NOV-27</strain>
        <strain evidence="6 15">NOV-5</strain>
        <strain evidence="4 16">NOV-71</strain>
        <strain evidence="2 11">NOV-9</strain>
        <strain evidence="5 19">ONT-3</strain>
        <strain evidence="3 17">SCRP245</strain>
    </source>
</reference>
<evidence type="ECO:0000313" key="19">
    <source>
        <dbReference type="Proteomes" id="UP000488956"/>
    </source>
</evidence>
<dbReference type="Proteomes" id="UP000476176">
    <property type="component" value="Unassembled WGS sequence"/>
</dbReference>
<dbReference type="EMBL" id="QXGA01002586">
    <property type="protein sequence ID" value="KAE9095043.1"/>
    <property type="molecule type" value="Genomic_DNA"/>
</dbReference>
<evidence type="ECO:0000313" key="3">
    <source>
        <dbReference type="EMBL" id="KAE8994306.1"/>
    </source>
</evidence>
<dbReference type="Proteomes" id="UP000433483">
    <property type="component" value="Unassembled WGS sequence"/>
</dbReference>
<name>A0A6A3RI14_9STRA</name>
<evidence type="ECO:0000313" key="17">
    <source>
        <dbReference type="Proteomes" id="UP000460718"/>
    </source>
</evidence>
<dbReference type="EMBL" id="QXGB01002584">
    <property type="protein sequence ID" value="KAE9176646.1"/>
    <property type="molecule type" value="Genomic_DNA"/>
</dbReference>
<accession>A0A6A3RI14</accession>
<organism evidence="4 16">
    <name type="scientific">Phytophthora fragariae</name>
    <dbReference type="NCBI Taxonomy" id="53985"/>
    <lineage>
        <taxon>Eukaryota</taxon>
        <taxon>Sar</taxon>
        <taxon>Stramenopiles</taxon>
        <taxon>Oomycota</taxon>
        <taxon>Peronosporomycetes</taxon>
        <taxon>Peronosporales</taxon>
        <taxon>Peronosporaceae</taxon>
        <taxon>Phytophthora</taxon>
    </lineage>
</organism>
<dbReference type="EMBL" id="QXGD01001304">
    <property type="protein sequence ID" value="KAE9209322.1"/>
    <property type="molecule type" value="Genomic_DNA"/>
</dbReference>
<evidence type="ECO:0000313" key="18">
    <source>
        <dbReference type="Proteomes" id="UP000476176"/>
    </source>
</evidence>
<evidence type="ECO:0000313" key="9">
    <source>
        <dbReference type="EMBL" id="KAE9209322.1"/>
    </source>
</evidence>
<evidence type="ECO:0000313" key="14">
    <source>
        <dbReference type="Proteomes" id="UP000440367"/>
    </source>
</evidence>
<dbReference type="EMBL" id="QXGF01001314">
    <property type="protein sequence ID" value="KAE8930907.1"/>
    <property type="molecule type" value="Genomic_DNA"/>
</dbReference>
<evidence type="ECO:0000313" key="2">
    <source>
        <dbReference type="EMBL" id="KAE8930907.1"/>
    </source>
</evidence>
<dbReference type="EMBL" id="QXFZ01001254">
    <property type="protein sequence ID" value="KAE9093883.1"/>
    <property type="molecule type" value="Genomic_DNA"/>
</dbReference>
<dbReference type="Proteomes" id="UP000440367">
    <property type="component" value="Unassembled WGS sequence"/>
</dbReference>
<dbReference type="Proteomes" id="UP000460718">
    <property type="component" value="Unassembled WGS sequence"/>
</dbReference>
<dbReference type="EMBL" id="QXFW01001225">
    <property type="protein sequence ID" value="KAE8994306.1"/>
    <property type="molecule type" value="Genomic_DNA"/>
</dbReference>
<dbReference type="EMBL" id="QXGE01001231">
    <property type="protein sequence ID" value="KAE9295676.1"/>
    <property type="molecule type" value="Genomic_DNA"/>
</dbReference>
<dbReference type="EMBL" id="QXFX01001205">
    <property type="protein sequence ID" value="KAE9094578.1"/>
    <property type="molecule type" value="Genomic_DNA"/>
</dbReference>
<evidence type="ECO:0000313" key="5">
    <source>
        <dbReference type="EMBL" id="KAE9094578.1"/>
    </source>
</evidence>
<evidence type="ECO:0000313" key="7">
    <source>
        <dbReference type="EMBL" id="KAE9176646.1"/>
    </source>
</evidence>
<proteinExistence type="predicted"/>
<dbReference type="Proteomes" id="UP000440732">
    <property type="component" value="Unassembled WGS sequence"/>
</dbReference>
<feature type="region of interest" description="Disordered" evidence="1">
    <location>
        <begin position="43"/>
        <end position="64"/>
    </location>
</feature>
<evidence type="ECO:0000313" key="11">
    <source>
        <dbReference type="Proteomes" id="UP000429523"/>
    </source>
</evidence>
<evidence type="ECO:0000313" key="6">
    <source>
        <dbReference type="EMBL" id="KAE9095043.1"/>
    </source>
</evidence>
<sequence length="99" mass="11012">MAAQLPFGRYVLSGIDSKRLSVRIDRVDVELVCSRFSAANNDSVDPVETGRHRPCAHGHGNSSENVIARGLTPLTAAPFRKRVDQRQIQRRVWCQVPSS</sequence>
<evidence type="ECO:0000313" key="13">
    <source>
        <dbReference type="Proteomes" id="UP000437068"/>
    </source>
</evidence>
<dbReference type="EMBL" id="QXGC01001177">
    <property type="protein sequence ID" value="KAE9209239.1"/>
    <property type="molecule type" value="Genomic_DNA"/>
</dbReference>
<evidence type="ECO:0000256" key="1">
    <source>
        <dbReference type="SAM" id="MobiDB-lite"/>
    </source>
</evidence>
<dbReference type="Proteomes" id="UP000437068">
    <property type="component" value="Unassembled WGS sequence"/>
</dbReference>
<evidence type="ECO:0000313" key="12">
    <source>
        <dbReference type="Proteomes" id="UP000433483"/>
    </source>
</evidence>
<evidence type="ECO:0000313" key="8">
    <source>
        <dbReference type="EMBL" id="KAE9209239.1"/>
    </source>
</evidence>
<evidence type="ECO:0000313" key="15">
    <source>
        <dbReference type="Proteomes" id="UP000440732"/>
    </source>
</evidence>
<evidence type="ECO:0000313" key="4">
    <source>
        <dbReference type="EMBL" id="KAE9093883.1"/>
    </source>
</evidence>
<dbReference type="Proteomes" id="UP000441208">
    <property type="component" value="Unassembled WGS sequence"/>
</dbReference>
<gene>
    <name evidence="10" type="ORF">PF001_g17223</name>
    <name evidence="9" type="ORF">PF002_g19141</name>
    <name evidence="8" type="ORF">PF004_g16526</name>
    <name evidence="7" type="ORF">PF005_g24837</name>
    <name evidence="6" type="ORF">PF006_g24083</name>
    <name evidence="4" type="ORF">PF007_g17960</name>
    <name evidence="2" type="ORF">PF009_g19018</name>
    <name evidence="5" type="ORF">PF010_g17045</name>
    <name evidence="3" type="ORF">PF011_g16776</name>
</gene>